<dbReference type="Pfam" id="PF16862">
    <property type="entry name" value="Glyco_hydro_79C"/>
    <property type="match status" value="1"/>
</dbReference>
<keyword evidence="9" id="KW-1185">Reference proteome</keyword>
<dbReference type="GO" id="GO:0004553">
    <property type="term" value="F:hydrolase activity, hydrolyzing O-glycosyl compounds"/>
    <property type="evidence" value="ECO:0007669"/>
    <property type="project" value="InterPro"/>
</dbReference>
<evidence type="ECO:0000313" key="9">
    <source>
        <dbReference type="Proteomes" id="UP000243797"/>
    </source>
</evidence>
<gene>
    <name evidence="8" type="ORF">CAC42_2146</name>
</gene>
<accession>A0A2K1QIE7</accession>
<feature type="domain" description="Glycoside hydrolase family 5" evidence="6">
    <location>
        <begin position="160"/>
        <end position="323"/>
    </location>
</feature>
<dbReference type="Gene3D" id="2.60.40.1180">
    <property type="entry name" value="Golgi alpha-mannosidase II"/>
    <property type="match status" value="1"/>
</dbReference>
<reference evidence="8 9" key="1">
    <citation type="submission" date="2017-06" db="EMBL/GenBank/DDBJ databases">
        <title>Draft genome sequence of a variant of Elsinoe murrayae.</title>
        <authorList>
            <person name="Cheng Q."/>
        </authorList>
    </citation>
    <scope>NUCLEOTIDE SEQUENCE [LARGE SCALE GENOMIC DNA]</scope>
    <source>
        <strain evidence="8 9">CQ-2017a</strain>
    </source>
</reference>
<evidence type="ECO:0000259" key="7">
    <source>
        <dbReference type="Pfam" id="PF16862"/>
    </source>
</evidence>
<dbReference type="InterPro" id="IPR052974">
    <property type="entry name" value="GH79_Enzymes"/>
</dbReference>
<dbReference type="Proteomes" id="UP000243797">
    <property type="component" value="Unassembled WGS sequence"/>
</dbReference>
<evidence type="ECO:0000256" key="5">
    <source>
        <dbReference type="SAM" id="SignalP"/>
    </source>
</evidence>
<name>A0A2K1QIE7_9PEZI</name>
<feature type="domain" description="Beta-glucuronidase C-terminal" evidence="7">
    <location>
        <begin position="429"/>
        <end position="524"/>
    </location>
</feature>
<keyword evidence="2 4" id="KW-0378">Hydrolase</keyword>
<dbReference type="PANTHER" id="PTHR36183">
    <property type="entry name" value="BETA-GLUCURONIDASE"/>
    <property type="match status" value="1"/>
</dbReference>
<organism evidence="8 9">
    <name type="scientific">Sphaceloma murrayae</name>
    <dbReference type="NCBI Taxonomy" id="2082308"/>
    <lineage>
        <taxon>Eukaryota</taxon>
        <taxon>Fungi</taxon>
        <taxon>Dikarya</taxon>
        <taxon>Ascomycota</taxon>
        <taxon>Pezizomycotina</taxon>
        <taxon>Dothideomycetes</taxon>
        <taxon>Dothideomycetidae</taxon>
        <taxon>Myriangiales</taxon>
        <taxon>Elsinoaceae</taxon>
        <taxon>Sphaceloma</taxon>
    </lineage>
</organism>
<sequence length="536" mass="58147">MLRASYLIAALVGVTVVLALPTSQVASVVPLVIPETAQGASIPHDPSFGSFSFEPAFWVEFFGTASAPNPLVFRLLNRIHEHGGRPIIRPGGITMDSMIFDPSGSDPVRTTNPNGGVYRTTVGPAYYKSWSNFPSGTKFVSTLNFGNNSLPIARGLAVASAQYQPKTVSLFELGNEPTNYARSRWNANTTAYVTQWQQWTRDIDAAVNTALGNTSLPSARWFASSATTDRTALNVRPVDLIPAGIDRFRQVADYSIHSYPFSTCDPTRARRATIANILNHTELVRYADEEIYPSAKAALDVGSRWVIGEFNSVSCSGAPNVTDTFAQALWVIDTYLIYAVRNASAVYLHQGATLVFQSGSQTNVPSPDGKPGFSTYSMVFPIDTALRGPARTLPSFLAQLFMAEVFGGGETQVREVRAEGLEAERIAVYALYEGQSLEKLVVVNSRLFYGNTTEDGRVSLDVARYAVNGKVWVKRLTAPSVNEKDNTKTSWAGQSFPQGDAVGTAVVEEVGDGLVKVRGSEAVLVFLDEEAARRVV</sequence>
<dbReference type="OrthoDB" id="2796951at2759"/>
<evidence type="ECO:0000256" key="3">
    <source>
        <dbReference type="ARBA" id="ARBA00023295"/>
    </source>
</evidence>
<feature type="chain" id="PRO_5014332724" evidence="5">
    <location>
        <begin position="20"/>
        <end position="536"/>
    </location>
</feature>
<dbReference type="AlphaFoldDB" id="A0A2K1QIE7"/>
<dbReference type="InterPro" id="IPR017853">
    <property type="entry name" value="GH"/>
</dbReference>
<dbReference type="PANTHER" id="PTHR36183:SF2">
    <property type="entry name" value="BETA-GLUCURONIDASE C-TERMINAL DOMAIN-CONTAINING PROTEIN"/>
    <property type="match status" value="1"/>
</dbReference>
<protein>
    <submittedName>
        <fullName evidence="8">Uncharacterized protein</fullName>
    </submittedName>
</protein>
<feature type="signal peptide" evidence="5">
    <location>
        <begin position="1"/>
        <end position="19"/>
    </location>
</feature>
<evidence type="ECO:0000259" key="6">
    <source>
        <dbReference type="Pfam" id="PF00150"/>
    </source>
</evidence>
<dbReference type="InterPro" id="IPR031728">
    <property type="entry name" value="GlcAase_C"/>
</dbReference>
<comment type="caution">
    <text evidence="8">The sequence shown here is derived from an EMBL/GenBank/DDBJ whole genome shotgun (WGS) entry which is preliminary data.</text>
</comment>
<proteinExistence type="inferred from homology"/>
<dbReference type="EMBL" id="NKHZ01000081">
    <property type="protein sequence ID" value="PNS14917.1"/>
    <property type="molecule type" value="Genomic_DNA"/>
</dbReference>
<evidence type="ECO:0000256" key="4">
    <source>
        <dbReference type="RuleBase" id="RU361153"/>
    </source>
</evidence>
<dbReference type="Pfam" id="PF00150">
    <property type="entry name" value="Cellulase"/>
    <property type="match status" value="1"/>
</dbReference>
<evidence type="ECO:0000256" key="1">
    <source>
        <dbReference type="ARBA" id="ARBA00005641"/>
    </source>
</evidence>
<keyword evidence="3 4" id="KW-0326">Glycosidase</keyword>
<keyword evidence="5" id="KW-0732">Signal</keyword>
<evidence type="ECO:0000313" key="8">
    <source>
        <dbReference type="EMBL" id="PNS14917.1"/>
    </source>
</evidence>
<dbReference type="Gene3D" id="3.20.20.80">
    <property type="entry name" value="Glycosidases"/>
    <property type="match status" value="1"/>
</dbReference>
<dbReference type="GO" id="GO:0000272">
    <property type="term" value="P:polysaccharide catabolic process"/>
    <property type="evidence" value="ECO:0007669"/>
    <property type="project" value="InterPro"/>
</dbReference>
<dbReference type="SUPFAM" id="SSF51445">
    <property type="entry name" value="(Trans)glycosidases"/>
    <property type="match status" value="1"/>
</dbReference>
<evidence type="ECO:0000256" key="2">
    <source>
        <dbReference type="ARBA" id="ARBA00022801"/>
    </source>
</evidence>
<comment type="similarity">
    <text evidence="1 4">Belongs to the glycosyl hydrolase 5 (cellulase A) family.</text>
</comment>
<dbReference type="InterPro" id="IPR001547">
    <property type="entry name" value="Glyco_hydro_5"/>
</dbReference>
<dbReference type="InterPro" id="IPR013780">
    <property type="entry name" value="Glyco_hydro_b"/>
</dbReference>
<dbReference type="InParanoid" id="A0A2K1QIE7"/>